<feature type="region of interest" description="Disordered" evidence="1">
    <location>
        <begin position="36"/>
        <end position="127"/>
    </location>
</feature>
<feature type="compositionally biased region" description="Polar residues" evidence="1">
    <location>
        <begin position="557"/>
        <end position="569"/>
    </location>
</feature>
<feature type="region of interest" description="Disordered" evidence="1">
    <location>
        <begin position="490"/>
        <end position="599"/>
    </location>
</feature>
<feature type="compositionally biased region" description="Polar residues" evidence="1">
    <location>
        <begin position="577"/>
        <end position="594"/>
    </location>
</feature>
<protein>
    <submittedName>
        <fullName evidence="2">Uncharacterized protein</fullName>
    </submittedName>
</protein>
<feature type="region of interest" description="Disordered" evidence="1">
    <location>
        <begin position="767"/>
        <end position="820"/>
    </location>
</feature>
<feature type="compositionally biased region" description="Basic and acidic residues" evidence="1">
    <location>
        <begin position="455"/>
        <end position="464"/>
    </location>
</feature>
<evidence type="ECO:0000313" key="3">
    <source>
        <dbReference type="Proteomes" id="UP000199727"/>
    </source>
</evidence>
<feature type="region of interest" description="Disordered" evidence="1">
    <location>
        <begin position="222"/>
        <end position="277"/>
    </location>
</feature>
<evidence type="ECO:0000313" key="2">
    <source>
        <dbReference type="EMBL" id="OXG29907.1"/>
    </source>
</evidence>
<name>A0A854QIJ4_CRYNE</name>
<feature type="compositionally biased region" description="Polar residues" evidence="1">
    <location>
        <begin position="506"/>
        <end position="527"/>
    </location>
</feature>
<dbReference type="Proteomes" id="UP000199727">
    <property type="component" value="Unassembled WGS sequence"/>
</dbReference>
<feature type="compositionally biased region" description="Polar residues" evidence="1">
    <location>
        <begin position="535"/>
        <end position="550"/>
    </location>
</feature>
<comment type="caution">
    <text evidence="2">The sequence shown here is derived from an EMBL/GenBank/DDBJ whole genome shotgun (WGS) entry which is preliminary data.</text>
</comment>
<proteinExistence type="predicted"/>
<dbReference type="AlphaFoldDB" id="A0A854QIJ4"/>
<feature type="compositionally biased region" description="Polar residues" evidence="1">
    <location>
        <begin position="59"/>
        <end position="99"/>
    </location>
</feature>
<reference evidence="2 3" key="1">
    <citation type="submission" date="2017-06" db="EMBL/GenBank/DDBJ databases">
        <title>Global population genomics of the pathogenic fungus Cryptococcus neoformans var. grubii.</title>
        <authorList>
            <person name="Cuomo C."/>
            <person name="Litvintseva A."/>
            <person name="Chen Y."/>
            <person name="Young S."/>
            <person name="Zeng Q."/>
            <person name="Chapman S."/>
            <person name="Gujja S."/>
            <person name="Saif S."/>
            <person name="Birren B."/>
        </authorList>
    </citation>
    <scope>NUCLEOTIDE SEQUENCE [LARGE SCALE GENOMIC DNA]</scope>
    <source>
        <strain evidence="2 3">Tu259-1</strain>
    </source>
</reference>
<dbReference type="EMBL" id="AMKT01000007">
    <property type="protein sequence ID" value="OXG29907.1"/>
    <property type="molecule type" value="Genomic_DNA"/>
</dbReference>
<accession>A0A854QIJ4</accession>
<sequence>MTGNSTVSTYSDGLLPNVTEGNHEILRSTSIGKRKLGIENGTEAQMDPDGYGKRGLSEPPSSDMKSTNGTMSQHPVLTTSSAQSMSRGSPFSSATTASETRGPHPLAQPPLNANGSNSPSPLPLDFTPIPLAQITNLRKSLSRRRSSYPPATTPGGLDGLFSWSANGTPKADLSSLLDSLPGLGEGIDGNKGTGWTPGSNSWEQFINPTSDVVESTDMLTNTDSQISRKPTAPRVVNGCVPQSDETKGNSVPAAPQLSNLLRPPPLTPGKRNIQQSHESEWRSALASVIQIDGVGEVPVLKVLQEIWKRGGGDSVTALCLWPSIIVALAIPADSGPDFRVPNPSAQSAMSLQQLYNLTIRHWEPAIFSGLLGLFASGNMPSPAALPADRAFQSQHYGPSTPMRDTDLSQWINLTPGAWSAQHDPFIGSTGQSTLFKPQAAEDAGFPFPLTSGLKAGEKPEDGGRKSLPNGGAEEDQMGQSIAEILARMEEDQDDDGPVSVADESKTQSQPSQMSFTELGSQGVNPLDQSFHLPTPETTSSESPNNHNAHNNKIAFSPPTTMSSPFVSAGSTGGVVPTNDSGPTKCSTHVKTRPTQVPIPPVDFIPPPPMCMFFNPSFENLQEGKSGVWRGDLEVRGRGGGKFSVLVIGETGMDHLWQSHLWPQNLSYPLKPNNSDECYTSSMIPVSHLAREGLVPITMGMVLCNEPADRIDPYVKMVHGLHAEGVAFHLPCENPRLPVVFLPTKFHANDPLLRLGVAFMGKAGLPYPSAPLSAPRARRHTCDINASSREQPKNKKRRQSASTGTKPKSGSRRNSKEKEGQ</sequence>
<feature type="region of interest" description="Disordered" evidence="1">
    <location>
        <begin position="445"/>
        <end position="475"/>
    </location>
</feature>
<dbReference type="OrthoDB" id="2592275at2759"/>
<evidence type="ECO:0000256" key="1">
    <source>
        <dbReference type="SAM" id="MobiDB-lite"/>
    </source>
</evidence>
<gene>
    <name evidence="2" type="ORF">C361_00341</name>
</gene>
<organism evidence="2 3">
    <name type="scientific">Cryptococcus neoformans Tu259-1</name>
    <dbReference type="NCBI Taxonomy" id="1230072"/>
    <lineage>
        <taxon>Eukaryota</taxon>
        <taxon>Fungi</taxon>
        <taxon>Dikarya</taxon>
        <taxon>Basidiomycota</taxon>
        <taxon>Agaricomycotina</taxon>
        <taxon>Tremellomycetes</taxon>
        <taxon>Tremellales</taxon>
        <taxon>Cryptococcaceae</taxon>
        <taxon>Cryptococcus</taxon>
        <taxon>Cryptococcus neoformans species complex</taxon>
    </lineage>
</organism>